<dbReference type="AlphaFoldDB" id="A0A9W7CG78"/>
<proteinExistence type="predicted"/>
<reference evidence="2" key="1">
    <citation type="journal article" date="2023" name="Commun. Biol.">
        <title>Genome analysis of Parmales, the sister group of diatoms, reveals the evolutionary specialization of diatoms from phago-mixotrophs to photoautotrophs.</title>
        <authorList>
            <person name="Ban H."/>
            <person name="Sato S."/>
            <person name="Yoshikawa S."/>
            <person name="Yamada K."/>
            <person name="Nakamura Y."/>
            <person name="Ichinomiya M."/>
            <person name="Sato N."/>
            <person name="Blanc-Mathieu R."/>
            <person name="Endo H."/>
            <person name="Kuwata A."/>
            <person name="Ogata H."/>
        </authorList>
    </citation>
    <scope>NUCLEOTIDE SEQUENCE [LARGE SCALE GENOMIC DNA]</scope>
    <source>
        <strain evidence="2">NIES 3700</strain>
    </source>
</reference>
<keyword evidence="2" id="KW-1185">Reference proteome</keyword>
<gene>
    <name evidence="1" type="ORF">TrLO_g11649</name>
</gene>
<evidence type="ECO:0000313" key="2">
    <source>
        <dbReference type="Proteomes" id="UP001165122"/>
    </source>
</evidence>
<sequence length="92" mass="10131">MKSHKAAKHGINVVWFSCDQDNCNFKAKSAREIKRHQIIFTSSTSFGTSAIHATSWPNKQATSNDIKNIFTTSTSFGTSAIHANTKQSKQAT</sequence>
<evidence type="ECO:0000313" key="1">
    <source>
        <dbReference type="EMBL" id="GMI05541.1"/>
    </source>
</evidence>
<protein>
    <submittedName>
        <fullName evidence="1">Uncharacterized protein</fullName>
    </submittedName>
</protein>
<dbReference type="EMBL" id="BRXW01000088">
    <property type="protein sequence ID" value="GMI05541.1"/>
    <property type="molecule type" value="Genomic_DNA"/>
</dbReference>
<dbReference type="Proteomes" id="UP001165122">
    <property type="component" value="Unassembled WGS sequence"/>
</dbReference>
<organism evidence="1 2">
    <name type="scientific">Triparma laevis f. longispina</name>
    <dbReference type="NCBI Taxonomy" id="1714387"/>
    <lineage>
        <taxon>Eukaryota</taxon>
        <taxon>Sar</taxon>
        <taxon>Stramenopiles</taxon>
        <taxon>Ochrophyta</taxon>
        <taxon>Bolidophyceae</taxon>
        <taxon>Parmales</taxon>
        <taxon>Triparmaceae</taxon>
        <taxon>Triparma</taxon>
    </lineage>
</organism>
<name>A0A9W7CG78_9STRA</name>
<accession>A0A9W7CG78</accession>
<comment type="caution">
    <text evidence="1">The sequence shown here is derived from an EMBL/GenBank/DDBJ whole genome shotgun (WGS) entry which is preliminary data.</text>
</comment>